<accession>A0A8J2YEA8</accession>
<dbReference type="AlphaFoldDB" id="A0A8J2YEA8"/>
<sequence length="172" mass="20691">MPAEQIKDLCKLTRDRLKVVNERLEGFLNGYHIPKLLEESDVRDEETETYLKEYVSDLRHLLVACEIGYEKLSLVLRRAKFNSAFAEKVLHEVVHVCIYNFYYPRNEVYEEDGRYCYTAQDAIRFRQQPPESLRKLTLSLSKVFEELRDELEYYETDYETRMRMQQPSLVMR</sequence>
<keyword evidence="2" id="KW-1185">Reference proteome</keyword>
<organism evidence="1 2">
    <name type="scientific">Marinithermofilum abyssi</name>
    <dbReference type="NCBI Taxonomy" id="1571185"/>
    <lineage>
        <taxon>Bacteria</taxon>
        <taxon>Bacillati</taxon>
        <taxon>Bacillota</taxon>
        <taxon>Bacilli</taxon>
        <taxon>Bacillales</taxon>
        <taxon>Thermoactinomycetaceae</taxon>
        <taxon>Marinithermofilum</taxon>
    </lineage>
</organism>
<comment type="caution">
    <text evidence="1">The sequence shown here is derived from an EMBL/GenBank/DDBJ whole genome shotgun (WGS) entry which is preliminary data.</text>
</comment>
<dbReference type="Pfam" id="PF13047">
    <property type="entry name" value="DUF3907"/>
    <property type="match status" value="1"/>
</dbReference>
<evidence type="ECO:0000313" key="2">
    <source>
        <dbReference type="Proteomes" id="UP000625210"/>
    </source>
</evidence>
<dbReference type="Proteomes" id="UP000625210">
    <property type="component" value="Unassembled WGS sequence"/>
</dbReference>
<protein>
    <recommendedName>
        <fullName evidence="3">DUF3907 family protein</fullName>
    </recommendedName>
</protein>
<reference evidence="1" key="1">
    <citation type="journal article" date="2014" name="Int. J. Syst. Evol. Microbiol.">
        <title>Complete genome sequence of Corynebacterium casei LMG S-19264T (=DSM 44701T), isolated from a smear-ripened cheese.</title>
        <authorList>
            <consortium name="US DOE Joint Genome Institute (JGI-PGF)"/>
            <person name="Walter F."/>
            <person name="Albersmeier A."/>
            <person name="Kalinowski J."/>
            <person name="Ruckert C."/>
        </authorList>
    </citation>
    <scope>NUCLEOTIDE SEQUENCE</scope>
    <source>
        <strain evidence="1">CGMCC 1.15179</strain>
    </source>
</reference>
<proteinExistence type="predicted"/>
<dbReference type="RefSeq" id="WP_188647986.1">
    <property type="nucleotide sequence ID" value="NZ_BMHQ01000007.1"/>
</dbReference>
<reference evidence="1" key="2">
    <citation type="submission" date="2020-09" db="EMBL/GenBank/DDBJ databases">
        <authorList>
            <person name="Sun Q."/>
            <person name="Zhou Y."/>
        </authorList>
    </citation>
    <scope>NUCLEOTIDE SEQUENCE</scope>
    <source>
        <strain evidence="1">CGMCC 1.15179</strain>
    </source>
</reference>
<evidence type="ECO:0008006" key="3">
    <source>
        <dbReference type="Google" id="ProtNLM"/>
    </source>
</evidence>
<gene>
    <name evidence="1" type="ORF">GCM10011571_22520</name>
</gene>
<dbReference type="InterPro" id="IPR025013">
    <property type="entry name" value="DUF3907"/>
</dbReference>
<evidence type="ECO:0000313" key="1">
    <source>
        <dbReference type="EMBL" id="GGE20068.1"/>
    </source>
</evidence>
<dbReference type="EMBL" id="BMHQ01000007">
    <property type="protein sequence ID" value="GGE20068.1"/>
    <property type="molecule type" value="Genomic_DNA"/>
</dbReference>
<name>A0A8J2YEA8_9BACL</name>